<keyword evidence="5" id="KW-0677">Repeat</keyword>
<dbReference type="EC" id="2.3.2.31" evidence="2"/>
<dbReference type="InterPro" id="IPR031127">
    <property type="entry name" value="E3_UB_ligase_RBR"/>
</dbReference>
<evidence type="ECO:0000256" key="4">
    <source>
        <dbReference type="ARBA" id="ARBA00022723"/>
    </source>
</evidence>
<proteinExistence type="predicted"/>
<dbReference type="SUPFAM" id="SSF57850">
    <property type="entry name" value="RING/U-box"/>
    <property type="match status" value="2"/>
</dbReference>
<dbReference type="GO" id="GO:0061630">
    <property type="term" value="F:ubiquitin protein ligase activity"/>
    <property type="evidence" value="ECO:0007669"/>
    <property type="project" value="UniProtKB-EC"/>
</dbReference>
<evidence type="ECO:0000256" key="3">
    <source>
        <dbReference type="ARBA" id="ARBA00022679"/>
    </source>
</evidence>
<dbReference type="SMART" id="SM00647">
    <property type="entry name" value="IBR"/>
    <property type="match status" value="2"/>
</dbReference>
<dbReference type="Pfam" id="PF01485">
    <property type="entry name" value="IBR"/>
    <property type="match status" value="1"/>
</dbReference>
<keyword evidence="8" id="KW-0862">Zinc</keyword>
<dbReference type="PROSITE" id="PS51873">
    <property type="entry name" value="TRIAD"/>
    <property type="match status" value="1"/>
</dbReference>
<evidence type="ECO:0000313" key="12">
    <source>
        <dbReference type="EMBL" id="KAJ3476707.1"/>
    </source>
</evidence>
<dbReference type="Pfam" id="PF22191">
    <property type="entry name" value="IBR_1"/>
    <property type="match status" value="1"/>
</dbReference>
<evidence type="ECO:0000256" key="8">
    <source>
        <dbReference type="ARBA" id="ARBA00022833"/>
    </source>
</evidence>
<keyword evidence="3" id="KW-0808">Transferase</keyword>
<dbReference type="EMBL" id="JANAWD010000676">
    <property type="protein sequence ID" value="KAJ3476707.1"/>
    <property type="molecule type" value="Genomic_DNA"/>
</dbReference>
<dbReference type="GO" id="GO:0016567">
    <property type="term" value="P:protein ubiquitination"/>
    <property type="evidence" value="ECO:0007669"/>
    <property type="project" value="InterPro"/>
</dbReference>
<evidence type="ECO:0000256" key="9">
    <source>
        <dbReference type="SAM" id="Coils"/>
    </source>
</evidence>
<feature type="coiled-coil region" evidence="9">
    <location>
        <begin position="398"/>
        <end position="425"/>
    </location>
</feature>
<organism evidence="12 13">
    <name type="scientific">Meripilus lineatus</name>
    <dbReference type="NCBI Taxonomy" id="2056292"/>
    <lineage>
        <taxon>Eukaryota</taxon>
        <taxon>Fungi</taxon>
        <taxon>Dikarya</taxon>
        <taxon>Basidiomycota</taxon>
        <taxon>Agaricomycotina</taxon>
        <taxon>Agaricomycetes</taxon>
        <taxon>Polyporales</taxon>
        <taxon>Meripilaceae</taxon>
        <taxon>Meripilus</taxon>
    </lineage>
</organism>
<feature type="compositionally biased region" description="Low complexity" evidence="10">
    <location>
        <begin position="1"/>
        <end position="15"/>
    </location>
</feature>
<comment type="catalytic activity">
    <reaction evidence="1">
        <text>[E2 ubiquitin-conjugating enzyme]-S-ubiquitinyl-L-cysteine + [acceptor protein]-L-lysine = [E2 ubiquitin-conjugating enzyme]-L-cysteine + [acceptor protein]-N(6)-ubiquitinyl-L-lysine.</text>
        <dbReference type="EC" id="2.3.2.31"/>
    </reaction>
</comment>
<dbReference type="CDD" id="cd20346">
    <property type="entry name" value="BRcat_RBR_ANKIB1"/>
    <property type="match status" value="1"/>
</dbReference>
<dbReference type="InterPro" id="IPR045840">
    <property type="entry name" value="Ariadne"/>
</dbReference>
<dbReference type="InterPro" id="IPR048962">
    <property type="entry name" value="ARIH1-like_UBL"/>
</dbReference>
<feature type="domain" description="RING-type" evidence="11">
    <location>
        <begin position="128"/>
        <end position="302"/>
    </location>
</feature>
<accession>A0AAD5USK8</accession>
<evidence type="ECO:0000259" key="11">
    <source>
        <dbReference type="PROSITE" id="PS51873"/>
    </source>
</evidence>
<dbReference type="Gene3D" id="1.20.120.1750">
    <property type="match status" value="1"/>
</dbReference>
<evidence type="ECO:0000256" key="2">
    <source>
        <dbReference type="ARBA" id="ARBA00012251"/>
    </source>
</evidence>
<sequence length="465" mass="53216">MSDYSDVPSDSYDSDGSFDNTFLDDDSDYEPPVVVDKGKKKLSTLEYKTLTCAHLQDTLEADISKVAGLTGLESPIAAILLQHFRWNEDKTIEKYMDNSATVLKDIGEPESTISPGARPSKRAKLTPTEFTCGICYDNPSSDLVFKLRCQHAFCIPCWGIFKELRRQSYVTAIPDLKFCPHPGCTETVSCTGGRGSSLLTEVPIVRCGQSHPFCFGCGFDSDHRPLICPLISSWLKSAREDAGTSQWIKANTRSCPKCKNNIEKNGGCNRILCRHCQFQFCWLCLRNWETHGYNDATCNAWKPLDPDADMTEAQRNLEKWLFYFDRYNNHELSAKLDQDLCERTEEKVVEVQETGKLSWIEAKFMQQAVDELTQCRISLKWSYAMAYFMVQGNQKQIFEDMQLDLEKAVEELSQLLEENIEAASVKTLRQRMMDKTVYVRSRHEVLLQDTAEGLREGRWEWNTYL</sequence>
<keyword evidence="6" id="KW-0863">Zinc-finger</keyword>
<dbReference type="CDD" id="cd20356">
    <property type="entry name" value="Rcat_RBR_HHARI-like"/>
    <property type="match status" value="1"/>
</dbReference>
<dbReference type="Pfam" id="PF21235">
    <property type="entry name" value="UBA_ARI1"/>
    <property type="match status" value="1"/>
</dbReference>
<keyword evidence="4" id="KW-0479">Metal-binding</keyword>
<evidence type="ECO:0000256" key="5">
    <source>
        <dbReference type="ARBA" id="ARBA00022737"/>
    </source>
</evidence>
<gene>
    <name evidence="12" type="ORF">NLI96_g10972</name>
</gene>
<keyword evidence="9" id="KW-0175">Coiled coil</keyword>
<keyword evidence="13" id="KW-1185">Reference proteome</keyword>
<evidence type="ECO:0000256" key="10">
    <source>
        <dbReference type="SAM" id="MobiDB-lite"/>
    </source>
</evidence>
<dbReference type="InterPro" id="IPR002867">
    <property type="entry name" value="IBR_dom"/>
</dbReference>
<dbReference type="Pfam" id="PF19422">
    <property type="entry name" value="Ariadne"/>
    <property type="match status" value="1"/>
</dbReference>
<dbReference type="AlphaFoldDB" id="A0AAD5USK8"/>
<dbReference type="PANTHER" id="PTHR11685">
    <property type="entry name" value="RBR FAMILY RING FINGER AND IBR DOMAIN-CONTAINING"/>
    <property type="match status" value="1"/>
</dbReference>
<evidence type="ECO:0000256" key="1">
    <source>
        <dbReference type="ARBA" id="ARBA00001798"/>
    </source>
</evidence>
<keyword evidence="7" id="KW-0833">Ubl conjugation pathway</keyword>
<dbReference type="Proteomes" id="UP001212997">
    <property type="component" value="Unassembled WGS sequence"/>
</dbReference>
<feature type="region of interest" description="Disordered" evidence="10">
    <location>
        <begin position="1"/>
        <end position="30"/>
    </location>
</feature>
<name>A0AAD5USK8_9APHY</name>
<dbReference type="GO" id="GO:0008270">
    <property type="term" value="F:zinc ion binding"/>
    <property type="evidence" value="ECO:0007669"/>
    <property type="project" value="UniProtKB-KW"/>
</dbReference>
<comment type="caution">
    <text evidence="12">The sequence shown here is derived from an EMBL/GenBank/DDBJ whole genome shotgun (WGS) entry which is preliminary data.</text>
</comment>
<dbReference type="InterPro" id="IPR044066">
    <property type="entry name" value="TRIAD_supradom"/>
</dbReference>
<evidence type="ECO:0000256" key="6">
    <source>
        <dbReference type="ARBA" id="ARBA00022771"/>
    </source>
</evidence>
<protein>
    <recommendedName>
        <fullName evidence="2">RBR-type E3 ubiquitin transferase</fullName>
        <ecNumber evidence="2">2.3.2.31</ecNumber>
    </recommendedName>
</protein>
<dbReference type="InterPro" id="IPR013083">
    <property type="entry name" value="Znf_RING/FYVE/PHD"/>
</dbReference>
<dbReference type="FunFam" id="1.20.120.1750:FF:000007">
    <property type="entry name" value="RBR-type E3 ubiquitin transferase"/>
    <property type="match status" value="1"/>
</dbReference>
<evidence type="ECO:0000313" key="13">
    <source>
        <dbReference type="Proteomes" id="UP001212997"/>
    </source>
</evidence>
<dbReference type="Gene3D" id="3.30.40.10">
    <property type="entry name" value="Zinc/RING finger domain, C3HC4 (zinc finger)"/>
    <property type="match status" value="1"/>
</dbReference>
<evidence type="ECO:0000256" key="7">
    <source>
        <dbReference type="ARBA" id="ARBA00022786"/>
    </source>
</evidence>
<reference evidence="12" key="1">
    <citation type="submission" date="2022-07" db="EMBL/GenBank/DDBJ databases">
        <title>Genome Sequence of Physisporinus lineatus.</title>
        <authorList>
            <person name="Buettner E."/>
        </authorList>
    </citation>
    <scope>NUCLEOTIDE SEQUENCE</scope>
    <source>
        <strain evidence="12">VT162</strain>
    </source>
</reference>